<name>A0ABR1R8V3_9PEZI</name>
<feature type="transmembrane region" description="Helical" evidence="2">
    <location>
        <begin position="372"/>
        <end position="390"/>
    </location>
</feature>
<feature type="transmembrane region" description="Helical" evidence="2">
    <location>
        <begin position="485"/>
        <end position="508"/>
    </location>
</feature>
<comment type="caution">
    <text evidence="3">The sequence shown here is derived from an EMBL/GenBank/DDBJ whole genome shotgun (WGS) entry which is preliminary data.</text>
</comment>
<evidence type="ECO:0000256" key="2">
    <source>
        <dbReference type="SAM" id="Phobius"/>
    </source>
</evidence>
<evidence type="ECO:0000313" key="4">
    <source>
        <dbReference type="Proteomes" id="UP001396898"/>
    </source>
</evidence>
<evidence type="ECO:0000256" key="1">
    <source>
        <dbReference type="SAM" id="MobiDB-lite"/>
    </source>
</evidence>
<evidence type="ECO:0000313" key="3">
    <source>
        <dbReference type="EMBL" id="KAK8001514.1"/>
    </source>
</evidence>
<feature type="transmembrane region" description="Helical" evidence="2">
    <location>
        <begin position="331"/>
        <end position="352"/>
    </location>
</feature>
<sequence length="572" mass="61731">MIDSGSQHGYNGDGLAAAFVAAGYLTLGLLTTHYLVAYKPRRDAVDSVVLRWPRRCFRKFAASALGSPARKGLTGSKFTSLMGGWLGMCLVNLADVQVLLGFKLLQELYQAVEAEIAAAQWQFVMHLAWFPAVACMCSISVLSPPYSSSGGSSSNAHEWPRLGRAVVLAALLGATLVGNAPTLFFNWEYGRQEASAAAPGTDARRFLGDFSGELRRFGEGREGLSGTHGFQLAVFSVVALMSVAILVLEKVIASPRGEEKMDGPSQEKPSKDTKRCFQGQKVEAHFEDLDDIESSLSPVGARPKPKTFGSIFSDAAAFFVKFNLDLLTSRFAEIFFLFVLQFWGVARLYGSIPKSEGQISNGQALWSFSQELPLALLVVPFIVAINTYLLRDASPSTYKVTILPVSASSPSKASSGKQDNENEPALAVGSNSAPRSYPTPLVAVSLLCASGLVLVVTVAFFAAAFNMMMGFEPQFLVSEALFTQIGVFWVLFPGYPLACFATGLAAYAMERCWIHKRRGSALLDAMATSEQTRGVGFSKWRVGDYLVLFVVGAAAHAFSAVFLLVMCLGTRH</sequence>
<feature type="region of interest" description="Disordered" evidence="1">
    <location>
        <begin position="407"/>
        <end position="431"/>
    </location>
</feature>
<dbReference type="EMBL" id="JAQQWI010000018">
    <property type="protein sequence ID" value="KAK8001514.1"/>
    <property type="molecule type" value="Genomic_DNA"/>
</dbReference>
<keyword evidence="4" id="KW-1185">Reference proteome</keyword>
<feature type="transmembrane region" description="Helical" evidence="2">
    <location>
        <begin position="441"/>
        <end position="465"/>
    </location>
</feature>
<feature type="transmembrane region" description="Helical" evidence="2">
    <location>
        <begin position="545"/>
        <end position="566"/>
    </location>
</feature>
<feature type="transmembrane region" description="Helical" evidence="2">
    <location>
        <begin position="15"/>
        <end position="36"/>
    </location>
</feature>
<feature type="transmembrane region" description="Helical" evidence="2">
    <location>
        <begin position="120"/>
        <end position="142"/>
    </location>
</feature>
<reference evidence="3 4" key="1">
    <citation type="submission" date="2023-01" db="EMBL/GenBank/DDBJ databases">
        <title>Analysis of 21 Apiospora genomes using comparative genomics revels a genus with tremendous synthesis potential of carbohydrate active enzymes and secondary metabolites.</title>
        <authorList>
            <person name="Sorensen T."/>
        </authorList>
    </citation>
    <scope>NUCLEOTIDE SEQUENCE [LARGE SCALE GENOMIC DNA]</scope>
    <source>
        <strain evidence="3 4">CBS 20057</strain>
    </source>
</reference>
<keyword evidence="2" id="KW-0812">Transmembrane</keyword>
<organism evidence="3 4">
    <name type="scientific">Apiospora marii</name>
    <dbReference type="NCBI Taxonomy" id="335849"/>
    <lineage>
        <taxon>Eukaryota</taxon>
        <taxon>Fungi</taxon>
        <taxon>Dikarya</taxon>
        <taxon>Ascomycota</taxon>
        <taxon>Pezizomycotina</taxon>
        <taxon>Sordariomycetes</taxon>
        <taxon>Xylariomycetidae</taxon>
        <taxon>Amphisphaeriales</taxon>
        <taxon>Apiosporaceae</taxon>
        <taxon>Apiospora</taxon>
    </lineage>
</organism>
<keyword evidence="2" id="KW-1133">Transmembrane helix</keyword>
<gene>
    <name evidence="3" type="ORF">PG991_013736</name>
</gene>
<protein>
    <submittedName>
        <fullName evidence="3">Uncharacterized protein</fullName>
    </submittedName>
</protein>
<proteinExistence type="predicted"/>
<keyword evidence="2" id="KW-0472">Membrane</keyword>
<feature type="transmembrane region" description="Helical" evidence="2">
    <location>
        <begin position="162"/>
        <end position="185"/>
    </location>
</feature>
<dbReference type="Proteomes" id="UP001396898">
    <property type="component" value="Unassembled WGS sequence"/>
</dbReference>
<accession>A0ABR1R8V3</accession>